<protein>
    <submittedName>
        <fullName evidence="6">Disulfide bond formation protein</fullName>
    </submittedName>
</protein>
<keyword evidence="3 5" id="KW-1133">Transmembrane helix</keyword>
<evidence type="ECO:0000256" key="3">
    <source>
        <dbReference type="ARBA" id="ARBA00022989"/>
    </source>
</evidence>
<evidence type="ECO:0000256" key="1">
    <source>
        <dbReference type="ARBA" id="ARBA00004141"/>
    </source>
</evidence>
<keyword evidence="2 5" id="KW-0812">Transmembrane</keyword>
<feature type="transmembrane region" description="Helical" evidence="5">
    <location>
        <begin position="69"/>
        <end position="87"/>
    </location>
</feature>
<dbReference type="Pfam" id="PF02600">
    <property type="entry name" value="DsbB"/>
    <property type="match status" value="1"/>
</dbReference>
<dbReference type="InterPro" id="IPR023380">
    <property type="entry name" value="DsbB-like_sf"/>
</dbReference>
<keyword evidence="7" id="KW-1185">Reference proteome</keyword>
<evidence type="ECO:0000256" key="2">
    <source>
        <dbReference type="ARBA" id="ARBA00022692"/>
    </source>
</evidence>
<dbReference type="GO" id="GO:0006457">
    <property type="term" value="P:protein folding"/>
    <property type="evidence" value="ECO:0007669"/>
    <property type="project" value="InterPro"/>
</dbReference>
<dbReference type="Proteomes" id="UP000007934">
    <property type="component" value="Chromosome"/>
</dbReference>
<feature type="transmembrane region" description="Helical" evidence="5">
    <location>
        <begin position="110"/>
        <end position="136"/>
    </location>
</feature>
<dbReference type="EMBL" id="FQ670179">
    <property type="protein sequence ID" value="CBY82364.1"/>
    <property type="molecule type" value="Genomic_DNA"/>
</dbReference>
<dbReference type="STRING" id="936155.HFELIS_02800"/>
<evidence type="ECO:0000256" key="5">
    <source>
        <dbReference type="SAM" id="Phobius"/>
    </source>
</evidence>
<sequence length="573" mass="63575">MEQTRKFYFLFSLAIIGIVSLPVGIGNLVLGFIYGDSPCIQCWAERQSMVYIGLAGLFILRYGLKPKYLAILLLIVAGGLYQSFYHYGNHALEDVGQGFALSILGLHTQFWAHVVFWFVVLILGGLLLFAPSFQVLAQEGGVYAHGSRRTYRDLTKANNWAFLIVGVIAITNMVQAFISTGPFPYLGQGDPIRFSWNLKENVWSAQNWKHMGFPRTWGKRIVESPILADDKHAWDRDYHNAPLQVRKELPLRSQITNSLALNAPISDLLFLSAPKTAPIGAPSNLLASPTLSEGCAPAPKPSHFHFSPNTFAGDNALFKNTFLIGTQKEGFYVVDKDLKTILTHFVLDKYYSATVENFVGVNMVGNVIRVMGQNKSSADVRYNPKTGDNFAQFVQGARQFEELGRNRLRTSRASTSYVLSARSDGTYTYMLSVPNARYKNLILISMLDQDLGLNSERIVQATTNTPLKAQRHLGEFYITGLTLYQGKLLALSKAFNTLLVIDPLSAQVLDAYGLPSQISNPSALALVEDALIVVGYEKGQNVFYKIDTTTFSPNMTPMIPQSQKAPELHSQGC</sequence>
<feature type="transmembrane region" description="Helical" evidence="5">
    <location>
        <begin position="46"/>
        <end position="64"/>
    </location>
</feature>
<dbReference type="OrthoDB" id="9156063at2"/>
<dbReference type="SUPFAM" id="SSF158442">
    <property type="entry name" value="DsbB-like"/>
    <property type="match status" value="1"/>
</dbReference>
<dbReference type="eggNOG" id="COG1495">
    <property type="taxonomic scope" value="Bacteria"/>
</dbReference>
<evidence type="ECO:0000256" key="4">
    <source>
        <dbReference type="ARBA" id="ARBA00023136"/>
    </source>
</evidence>
<evidence type="ECO:0000313" key="6">
    <source>
        <dbReference type="EMBL" id="CBY82364.1"/>
    </source>
</evidence>
<dbReference type="InterPro" id="IPR003752">
    <property type="entry name" value="DiS_bond_form_DsbB/BdbC"/>
</dbReference>
<comment type="subcellular location">
    <subcellularLocation>
        <location evidence="1">Membrane</location>
        <topology evidence="1">Multi-pass membrane protein</topology>
    </subcellularLocation>
</comment>
<dbReference type="HOGENOM" id="CLU_045364_0_0_7"/>
<dbReference type="GeneID" id="36133776"/>
<gene>
    <name evidence="6" type="ordered locus">Hfelis_02800</name>
</gene>
<dbReference type="GO" id="GO:0015035">
    <property type="term" value="F:protein-disulfide reductase activity"/>
    <property type="evidence" value="ECO:0007669"/>
    <property type="project" value="InterPro"/>
</dbReference>
<feature type="transmembrane region" description="Helical" evidence="5">
    <location>
        <begin position="7"/>
        <end position="34"/>
    </location>
</feature>
<keyword evidence="4 5" id="KW-0472">Membrane</keyword>
<organism evidence="6 7">
    <name type="scientific">Helicobacter felis (strain ATCC 49179 / CCUG 28539 / NCTC 12436 / CS1)</name>
    <dbReference type="NCBI Taxonomy" id="936155"/>
    <lineage>
        <taxon>Bacteria</taxon>
        <taxon>Pseudomonadati</taxon>
        <taxon>Campylobacterota</taxon>
        <taxon>Epsilonproteobacteria</taxon>
        <taxon>Campylobacterales</taxon>
        <taxon>Helicobacteraceae</taxon>
        <taxon>Helicobacter</taxon>
    </lineage>
</organism>
<dbReference type="KEGG" id="hfe:HFELIS_02800"/>
<dbReference type="Gene3D" id="1.20.1550.10">
    <property type="entry name" value="DsbB-like"/>
    <property type="match status" value="1"/>
</dbReference>
<evidence type="ECO:0000313" key="7">
    <source>
        <dbReference type="Proteomes" id="UP000007934"/>
    </source>
</evidence>
<dbReference type="RefSeq" id="WP_013468736.1">
    <property type="nucleotide sequence ID" value="NC_014810.2"/>
</dbReference>
<dbReference type="GO" id="GO:0016020">
    <property type="term" value="C:membrane"/>
    <property type="evidence" value="ECO:0007669"/>
    <property type="project" value="UniProtKB-SubCell"/>
</dbReference>
<dbReference type="AlphaFoldDB" id="E7A8M7"/>
<accession>E7A8M7</accession>
<proteinExistence type="predicted"/>
<name>E7A8M7_HELFC</name>
<reference evidence="6 7" key="1">
    <citation type="journal article" date="2011" name="Genome Biol. Evol.">
        <title>Comparative whole genome sequence analysis of the carcinogenic bacterial model pathogen Helicobacter felis.</title>
        <authorList>
            <person name="Arnold I.C."/>
            <person name="Zigova Z."/>
            <person name="Holden M."/>
            <person name="Lawley T.D."/>
            <person name="Rad R."/>
            <person name="Dougan G."/>
            <person name="Falkow S."/>
            <person name="Bentley S.D."/>
            <person name="Muller A."/>
        </authorList>
    </citation>
    <scope>NUCLEOTIDE SEQUENCE [LARGE SCALE GENOMIC DNA]</scope>
    <source>
        <strain evidence="7">ATCC 49179 / CCUG 28539 / NCTC 12436 / CS1</strain>
    </source>
</reference>
<feature type="transmembrane region" description="Helical" evidence="5">
    <location>
        <begin position="157"/>
        <end position="178"/>
    </location>
</feature>